<feature type="transmembrane region" description="Helical" evidence="8">
    <location>
        <begin position="207"/>
        <end position="224"/>
    </location>
</feature>
<name>A0A828RFJ1_LIMRT</name>
<keyword evidence="4" id="KW-1003">Cell membrane</keyword>
<evidence type="ECO:0000256" key="4">
    <source>
        <dbReference type="ARBA" id="ARBA00022475"/>
    </source>
</evidence>
<evidence type="ECO:0000256" key="2">
    <source>
        <dbReference type="ARBA" id="ARBA00006669"/>
    </source>
</evidence>
<dbReference type="AlphaFoldDB" id="A0A828RFJ1"/>
<dbReference type="GO" id="GO:0005886">
    <property type="term" value="C:plasma membrane"/>
    <property type="evidence" value="ECO:0007669"/>
    <property type="project" value="UniProtKB-SubCell"/>
</dbReference>
<dbReference type="InterPro" id="IPR006419">
    <property type="entry name" value="NMN_transpt_PnuC"/>
</dbReference>
<evidence type="ECO:0000313" key="9">
    <source>
        <dbReference type="EMBL" id="EGC14639.1"/>
    </source>
</evidence>
<keyword evidence="7 8" id="KW-0472">Membrane</keyword>
<protein>
    <submittedName>
        <fullName evidence="9">Nicotinamide mononucleotide transporter PnuC</fullName>
    </submittedName>
</protein>
<comment type="caution">
    <text evidence="9">The sequence shown here is derived from an EMBL/GenBank/DDBJ whole genome shotgun (WGS) entry which is preliminary data.</text>
</comment>
<evidence type="ECO:0000256" key="7">
    <source>
        <dbReference type="ARBA" id="ARBA00023136"/>
    </source>
</evidence>
<comment type="similarity">
    <text evidence="2">Belongs to the nicotinamide ribonucleoside (NR) uptake permease (TC 4.B.1) family.</text>
</comment>
<dbReference type="GO" id="GO:0034257">
    <property type="term" value="F:nicotinamide riboside transmembrane transporter activity"/>
    <property type="evidence" value="ECO:0007669"/>
    <property type="project" value="InterPro"/>
</dbReference>
<dbReference type="EMBL" id="ACGX02000007">
    <property type="protein sequence ID" value="EGC14639.1"/>
    <property type="molecule type" value="Genomic_DNA"/>
</dbReference>
<evidence type="ECO:0000256" key="8">
    <source>
        <dbReference type="SAM" id="Phobius"/>
    </source>
</evidence>
<sequence>MHPQYLVLLAGSNHKIAQHIVEGVILMISDYFKFLAHQLKGWPQQNYYLFFFSLGCQVMTLVSAPITWVTVITFIGTTLGVLCVLAINAAKSVNGFLGILSALCFIIAGFSAKNYLSIAEQIAYVITLDLPVLLSANWNVNMASKIRKFNARSWTVAIIATIIVYFVSGYLIGHLTDDPRPWIDAISFSISLSAGVICFLRFNNQYFWWLASGLAQLVLWFVSYKQGSATLAMAVNSSIYLINDVLAFTISPWYNERERQRLSKEEAAYAKELGLE</sequence>
<keyword evidence="6 8" id="KW-1133">Transmembrane helix</keyword>
<accession>A0A828RFJ1</accession>
<reference evidence="9 10" key="1">
    <citation type="submission" date="2011-01" db="EMBL/GenBank/DDBJ databases">
        <authorList>
            <person name="Muzny D."/>
            <person name="Qin X."/>
            <person name="Buhay C."/>
            <person name="Dugan-Rocha S."/>
            <person name="Ding Y."/>
            <person name="Chen G."/>
            <person name="Hawes A."/>
            <person name="Holder M."/>
            <person name="Jhangiani S."/>
            <person name="Johnson A."/>
            <person name="Khan Z."/>
            <person name="Li Z."/>
            <person name="Liu W."/>
            <person name="Liu X."/>
            <person name="Perez L."/>
            <person name="Shen H."/>
            <person name="Wang Q."/>
            <person name="Watt J."/>
            <person name="Xi L."/>
            <person name="Xin Y."/>
            <person name="Zhou J."/>
            <person name="Deng J."/>
            <person name="Jiang H."/>
            <person name="Liu Y."/>
            <person name="Qu J."/>
            <person name="Song X.-Z."/>
            <person name="Zhang L."/>
            <person name="Villasana D."/>
            <person name="Johnson A."/>
            <person name="Liu J."/>
            <person name="Liyanage D."/>
            <person name="Lorensuhewa L."/>
            <person name="Robinson T."/>
            <person name="Song A."/>
            <person name="Song B.-B."/>
            <person name="Dinh H."/>
            <person name="Thornton R."/>
            <person name="Coyle M."/>
            <person name="Francisco L."/>
            <person name="Jackson L."/>
            <person name="Javaid M."/>
            <person name="Korchina V."/>
            <person name="Kovar C."/>
            <person name="Mata R."/>
            <person name="Mathew T."/>
            <person name="Ngo R."/>
            <person name="Nguyen L."/>
            <person name="Nguyen N."/>
            <person name="Okwuonu G."/>
            <person name="Ongeri F."/>
            <person name="Pham C."/>
            <person name="Simmons D."/>
            <person name="Wilczek-Boney K."/>
            <person name="Hale W."/>
            <person name="Jakkamsetti A."/>
            <person name="Pham P."/>
            <person name="Ruth R."/>
            <person name="San Lucas F."/>
            <person name="Warren J."/>
            <person name="Zhang J."/>
            <person name="Zhao Z."/>
            <person name="Zhou C."/>
            <person name="Zhu D."/>
            <person name="Lee S."/>
            <person name="Bess C."/>
            <person name="Blankenburg K."/>
            <person name="Forbes L."/>
            <person name="Fu Q."/>
            <person name="Gubbala S."/>
            <person name="Hirani K."/>
            <person name="Jayaseelan J.C."/>
            <person name="Lara F."/>
            <person name="Munidasa M."/>
            <person name="Palculict T."/>
            <person name="Patil S."/>
            <person name="Pu L.-L."/>
            <person name="Saada N."/>
            <person name="Tang L."/>
            <person name="Weissenberger G."/>
            <person name="Zhu Y."/>
            <person name="Hemphill L."/>
            <person name="Shang Y."/>
            <person name="Youmans B."/>
            <person name="Ayvaz T."/>
            <person name="Ross M."/>
            <person name="Santibanez J."/>
            <person name="Aqrawi P."/>
            <person name="Gross S."/>
            <person name="Joshi V."/>
            <person name="Fowler G."/>
            <person name="Nazareth L."/>
            <person name="Reid J."/>
            <person name="Worley K."/>
            <person name="Petrosino J."/>
            <person name="Highlander S."/>
            <person name="Gibbs R."/>
        </authorList>
    </citation>
    <scope>NUCLEOTIDE SEQUENCE [LARGE SCALE GENOMIC DNA]</scope>
    <source>
        <strain evidence="9 10">MM4-1A</strain>
    </source>
</reference>
<dbReference type="PANTHER" id="PTHR36122:SF2">
    <property type="entry name" value="NICOTINAMIDE RIBOSIDE TRANSPORTER PNUC"/>
    <property type="match status" value="1"/>
</dbReference>
<dbReference type="PANTHER" id="PTHR36122">
    <property type="entry name" value="NICOTINAMIDE RIBOSIDE TRANSPORTER PNUC"/>
    <property type="match status" value="1"/>
</dbReference>
<evidence type="ECO:0000256" key="3">
    <source>
        <dbReference type="ARBA" id="ARBA00022448"/>
    </source>
</evidence>
<comment type="subcellular location">
    <subcellularLocation>
        <location evidence="1">Cell membrane</location>
        <topology evidence="1">Multi-pass membrane protein</topology>
    </subcellularLocation>
</comment>
<evidence type="ECO:0000256" key="5">
    <source>
        <dbReference type="ARBA" id="ARBA00022692"/>
    </source>
</evidence>
<organism evidence="9 10">
    <name type="scientific">Limosilactobacillus reuteri MM4-1A</name>
    <dbReference type="NCBI Taxonomy" id="548485"/>
    <lineage>
        <taxon>Bacteria</taxon>
        <taxon>Bacillati</taxon>
        <taxon>Bacillota</taxon>
        <taxon>Bacilli</taxon>
        <taxon>Lactobacillales</taxon>
        <taxon>Lactobacillaceae</taxon>
        <taxon>Limosilactobacillus</taxon>
    </lineage>
</organism>
<feature type="transmembrane region" description="Helical" evidence="8">
    <location>
        <begin position="97"/>
        <end position="116"/>
    </location>
</feature>
<evidence type="ECO:0000313" key="10">
    <source>
        <dbReference type="Proteomes" id="UP000004335"/>
    </source>
</evidence>
<proteinExistence type="inferred from homology"/>
<keyword evidence="3" id="KW-0813">Transport</keyword>
<feature type="transmembrane region" description="Helical" evidence="8">
    <location>
        <begin position="230"/>
        <end position="254"/>
    </location>
</feature>
<keyword evidence="5 8" id="KW-0812">Transmembrane</keyword>
<evidence type="ECO:0000256" key="6">
    <source>
        <dbReference type="ARBA" id="ARBA00022989"/>
    </source>
</evidence>
<dbReference type="Pfam" id="PF04973">
    <property type="entry name" value="NMN_transporter"/>
    <property type="match status" value="1"/>
</dbReference>
<evidence type="ECO:0000256" key="1">
    <source>
        <dbReference type="ARBA" id="ARBA00004651"/>
    </source>
</evidence>
<dbReference type="Proteomes" id="UP000004335">
    <property type="component" value="Unassembled WGS sequence"/>
</dbReference>
<feature type="transmembrane region" description="Helical" evidence="8">
    <location>
        <begin position="72"/>
        <end position="90"/>
    </location>
</feature>
<feature type="transmembrane region" description="Helical" evidence="8">
    <location>
        <begin position="122"/>
        <end position="142"/>
    </location>
</feature>
<feature type="transmembrane region" description="Helical" evidence="8">
    <location>
        <begin position="182"/>
        <end position="200"/>
    </location>
</feature>
<gene>
    <name evidence="9" type="primary">pnuC</name>
    <name evidence="9" type="ORF">HMPREF0536_11776</name>
</gene>
<dbReference type="NCBIfam" id="TIGR01528">
    <property type="entry name" value="NMN_trans_PnuC"/>
    <property type="match status" value="1"/>
</dbReference>
<feature type="transmembrane region" description="Helical" evidence="8">
    <location>
        <begin position="154"/>
        <end position="176"/>
    </location>
</feature>